<comment type="similarity">
    <text evidence="1">Belongs to the type-I restriction system S methylase family.</text>
</comment>
<dbReference type="SUPFAM" id="SSF116734">
    <property type="entry name" value="DNA methylase specificity domain"/>
    <property type="match status" value="2"/>
</dbReference>
<dbReference type="PANTHER" id="PTHR30408:SF12">
    <property type="entry name" value="TYPE I RESTRICTION ENZYME MJAVIII SPECIFICITY SUBUNIT"/>
    <property type="match status" value="1"/>
</dbReference>
<evidence type="ECO:0000313" key="7">
    <source>
        <dbReference type="Proteomes" id="UP000094802"/>
    </source>
</evidence>
<evidence type="ECO:0000259" key="5">
    <source>
        <dbReference type="Pfam" id="PF01420"/>
    </source>
</evidence>
<comment type="caution">
    <text evidence="6">The sequence shown here is derived from an EMBL/GenBank/DDBJ whole genome shotgun (WGS) entry which is preliminary data.</text>
</comment>
<dbReference type="InterPro" id="IPR044946">
    <property type="entry name" value="Restrct_endonuc_typeI_TRD_sf"/>
</dbReference>
<feature type="coiled-coil region" evidence="4">
    <location>
        <begin position="147"/>
        <end position="174"/>
    </location>
</feature>
<name>A0A1E5FTD7_VIBSP</name>
<dbReference type="Pfam" id="PF01420">
    <property type="entry name" value="Methylase_S"/>
    <property type="match status" value="2"/>
</dbReference>
<dbReference type="Gene3D" id="3.90.220.20">
    <property type="entry name" value="DNA methylase specificity domains"/>
    <property type="match status" value="2"/>
</dbReference>
<organism evidence="6 7">
    <name type="scientific">Vibrio splendidus 12E03</name>
    <dbReference type="NCBI Taxonomy" id="1191305"/>
    <lineage>
        <taxon>Bacteria</taxon>
        <taxon>Pseudomonadati</taxon>
        <taxon>Pseudomonadota</taxon>
        <taxon>Gammaproteobacteria</taxon>
        <taxon>Vibrionales</taxon>
        <taxon>Vibrionaceae</taxon>
        <taxon>Vibrio</taxon>
    </lineage>
</organism>
<evidence type="ECO:0000256" key="2">
    <source>
        <dbReference type="ARBA" id="ARBA00022747"/>
    </source>
</evidence>
<keyword evidence="3" id="KW-0238">DNA-binding</keyword>
<evidence type="ECO:0000256" key="4">
    <source>
        <dbReference type="SAM" id="Coils"/>
    </source>
</evidence>
<feature type="domain" description="Type I restriction modification DNA specificity" evidence="5">
    <location>
        <begin position="3"/>
        <end position="156"/>
    </location>
</feature>
<dbReference type="CDD" id="cd17496">
    <property type="entry name" value="RMtype1_S_BliBORF2384P-TRD1-CR1_like"/>
    <property type="match status" value="1"/>
</dbReference>
<dbReference type="GO" id="GO:0009307">
    <property type="term" value="P:DNA restriction-modification system"/>
    <property type="evidence" value="ECO:0007669"/>
    <property type="project" value="UniProtKB-KW"/>
</dbReference>
<dbReference type="PANTHER" id="PTHR30408">
    <property type="entry name" value="TYPE-1 RESTRICTION ENZYME ECOKI SPECIFICITY PROTEIN"/>
    <property type="match status" value="1"/>
</dbReference>
<protein>
    <recommendedName>
        <fullName evidence="5">Type I restriction modification DNA specificity domain-containing protein</fullName>
    </recommendedName>
</protein>
<dbReference type="EMBL" id="AJZD02000119">
    <property type="protein sequence ID" value="OEF93688.1"/>
    <property type="molecule type" value="Genomic_DNA"/>
</dbReference>
<keyword evidence="2" id="KW-0680">Restriction system</keyword>
<keyword evidence="4" id="KW-0175">Coiled coil</keyword>
<evidence type="ECO:0000313" key="6">
    <source>
        <dbReference type="EMBL" id="OEF93688.1"/>
    </source>
</evidence>
<gene>
    <name evidence="6" type="ORF">A142_19995</name>
</gene>
<dbReference type="InterPro" id="IPR000055">
    <property type="entry name" value="Restrct_endonuc_typeI_TRD"/>
</dbReference>
<feature type="domain" description="Type I restriction modification DNA specificity" evidence="5">
    <location>
        <begin position="220"/>
        <end position="365"/>
    </location>
</feature>
<dbReference type="AlphaFoldDB" id="A0A1E5FTD7"/>
<evidence type="ECO:0000256" key="3">
    <source>
        <dbReference type="ARBA" id="ARBA00023125"/>
    </source>
</evidence>
<reference evidence="6 7" key="1">
    <citation type="journal article" date="2012" name="Science">
        <title>Ecological populations of bacteria act as socially cohesive units of antibiotic production and resistance.</title>
        <authorList>
            <person name="Cordero O.X."/>
            <person name="Wildschutte H."/>
            <person name="Kirkup B."/>
            <person name="Proehl S."/>
            <person name="Ngo L."/>
            <person name="Hussain F."/>
            <person name="Le Roux F."/>
            <person name="Mincer T."/>
            <person name="Polz M.F."/>
        </authorList>
    </citation>
    <scope>NUCLEOTIDE SEQUENCE [LARGE SCALE GENOMIC DNA]</scope>
    <source>
        <strain evidence="6 7">12E03</strain>
    </source>
</reference>
<proteinExistence type="inferred from homology"/>
<sequence>MSWPLVNLSTICQIDMGSAPKGSTYVELDSGVPLIAGAADYGDVFPRPKKATLEPTKLCKKGDIIICVRATIGDLNWADKEYCLGRGVAGLRVHDEKLDSKYLWYFIASIEDELYRNSTGSTFPQINKKVIESLEIPLPPLETQKQIAAVLEEADQLRKDCQQMEQELNSLAQSVFIDMFGDPVTNPKGWDKRPLLELVADKDDIKCGPFGTQLGKSEFTTEGVPLWGIKHVNSGFEKPTVEYVSHEKALDLKAYSIVGGDIVMTRKGNVGNCYIYPDNLQSGIMHSDLLRIRPCSSTVSASFLQKQFMYSKDVEGQLKLISQGAIMAGINVTKLKSLMLLSPPLEEQKEYEKFLSEVETNKITSAHRLSESNNMFNALMQKAFKGELNL</sequence>
<dbReference type="InterPro" id="IPR052021">
    <property type="entry name" value="Type-I_RS_S_subunit"/>
</dbReference>
<dbReference type="GO" id="GO:0003677">
    <property type="term" value="F:DNA binding"/>
    <property type="evidence" value="ECO:0007669"/>
    <property type="project" value="UniProtKB-KW"/>
</dbReference>
<dbReference type="Proteomes" id="UP000094802">
    <property type="component" value="Unassembled WGS sequence"/>
</dbReference>
<evidence type="ECO:0000256" key="1">
    <source>
        <dbReference type="ARBA" id="ARBA00010923"/>
    </source>
</evidence>
<accession>A0A1E5FTD7</accession>